<gene>
    <name evidence="1" type="ORF">GGP41_008577</name>
</gene>
<dbReference type="Proteomes" id="UP000624244">
    <property type="component" value="Unassembled WGS sequence"/>
</dbReference>
<organism evidence="1 2">
    <name type="scientific">Cochliobolus sativus</name>
    <name type="common">Common root rot and spot blotch fungus</name>
    <name type="synonym">Bipolaris sorokiniana</name>
    <dbReference type="NCBI Taxonomy" id="45130"/>
    <lineage>
        <taxon>Eukaryota</taxon>
        <taxon>Fungi</taxon>
        <taxon>Dikarya</taxon>
        <taxon>Ascomycota</taxon>
        <taxon>Pezizomycotina</taxon>
        <taxon>Dothideomycetes</taxon>
        <taxon>Pleosporomycetidae</taxon>
        <taxon>Pleosporales</taxon>
        <taxon>Pleosporineae</taxon>
        <taxon>Pleosporaceae</taxon>
        <taxon>Bipolaris</taxon>
    </lineage>
</organism>
<name>A0A8H5ZBF1_COCSA</name>
<comment type="caution">
    <text evidence="1">The sequence shown here is derived from an EMBL/GenBank/DDBJ whole genome shotgun (WGS) entry which is preliminary data.</text>
</comment>
<evidence type="ECO:0000313" key="2">
    <source>
        <dbReference type="Proteomes" id="UP000624244"/>
    </source>
</evidence>
<sequence>MHLAIQTTCLPKAIARVTPAMRNQGSWERLGDAESIHGIQETLKGSSGSSPPIPIVAALWSSSTTTTQSDDRHIVVVNFARGQPFPLAATPRHCEIFFSRYPVWITTRLLEEKFALDHMLERSPEGPNRNLE</sequence>
<protein>
    <submittedName>
        <fullName evidence="1">Uncharacterized protein</fullName>
    </submittedName>
</protein>
<dbReference type="AlphaFoldDB" id="A0A8H5ZBF1"/>
<proteinExistence type="predicted"/>
<dbReference type="EMBL" id="WNKQ01000017">
    <property type="protein sequence ID" value="KAF5846097.1"/>
    <property type="molecule type" value="Genomic_DNA"/>
</dbReference>
<evidence type="ECO:0000313" key="1">
    <source>
        <dbReference type="EMBL" id="KAF5846097.1"/>
    </source>
</evidence>
<accession>A0A8H5ZBF1</accession>
<reference evidence="1" key="1">
    <citation type="submission" date="2019-11" db="EMBL/GenBank/DDBJ databases">
        <title>Bipolaris sorokiniana Genome sequencing.</title>
        <authorList>
            <person name="Wang H."/>
        </authorList>
    </citation>
    <scope>NUCLEOTIDE SEQUENCE</scope>
</reference>